<organism evidence="2 3">
    <name type="scientific">Iris pallida</name>
    <name type="common">Sweet iris</name>
    <dbReference type="NCBI Taxonomy" id="29817"/>
    <lineage>
        <taxon>Eukaryota</taxon>
        <taxon>Viridiplantae</taxon>
        <taxon>Streptophyta</taxon>
        <taxon>Embryophyta</taxon>
        <taxon>Tracheophyta</taxon>
        <taxon>Spermatophyta</taxon>
        <taxon>Magnoliopsida</taxon>
        <taxon>Liliopsida</taxon>
        <taxon>Asparagales</taxon>
        <taxon>Iridaceae</taxon>
        <taxon>Iridoideae</taxon>
        <taxon>Irideae</taxon>
        <taxon>Iris</taxon>
    </lineage>
</organism>
<sequence>MFDWNDQDQVGDTIWGESNENEDHIVPYSKDSEDNTIFNFGDYQKKQENNDAGASGRSTEQTSGVKNEFPRGSLENCSSFNTDEEISAPGLDLDAWPDLPSLNLELSKGYTDASDHDSLLSEEVTGNMTEFVISNYNVLYFREIFIDVSCSFLAGCTAQLDGEPELFGNENEDKESNNFLDCDWSNIGDFDDLDRIFRNDSIFGHDMVTDVDDFLSQSTDVIGSTAQSIPLPDLPASRDLAPDQDCSSNQLIDRSGKETEPEVKAGDRTVDTTEKTIHRDQLSEKEDRKKKLLKSRKKAEERSKNKAVQNINGSWPQSISQQFQNPVVQPSLVSPLHRFRPPAIRQQSPIGGAESTGHLGCSNQIMFSHYGYPPYPFPGIPVVSHAQAEDKHRKTVAVGRKFYPDSLEHLNISNKIPELHSRQLSMTPQEKIEKLRRRQQVQAMLAIQQQQQQFSHQMTGTAIMASQGNSQKNQTPDAVKNNMGVEENQLKLPSSDMNILMDYDESQNISALIDDNSLEETIYYQLQDALRKVDFRVRLCIRDSLFRLAQSSMERQSAIDRSSTNRNARDEEDVLGNEEKNLEQSHTSLPDAETYTNPIDRTVAHLLFHKPSEQSIKPVNTETPQSPTSNYKLPLDIRGSISKEQPESYGEMEVQPSPQN</sequence>
<comment type="caution">
    <text evidence="2">The sequence shown here is derived from an EMBL/GenBank/DDBJ whole genome shotgun (WGS) entry which is preliminary data.</text>
</comment>
<dbReference type="EMBL" id="JANAVB010045020">
    <property type="protein sequence ID" value="KAJ6790637.1"/>
    <property type="molecule type" value="Genomic_DNA"/>
</dbReference>
<feature type="compositionally biased region" description="Polar residues" evidence="1">
    <location>
        <begin position="552"/>
        <end position="566"/>
    </location>
</feature>
<feature type="compositionally biased region" description="Basic and acidic residues" evidence="1">
    <location>
        <begin position="254"/>
        <end position="289"/>
    </location>
</feature>
<dbReference type="Proteomes" id="UP001140949">
    <property type="component" value="Unassembled WGS sequence"/>
</dbReference>
<reference evidence="2" key="1">
    <citation type="journal article" date="2023" name="GigaByte">
        <title>Genome assembly of the bearded iris, Iris pallida Lam.</title>
        <authorList>
            <person name="Bruccoleri R.E."/>
            <person name="Oakeley E.J."/>
            <person name="Faust A.M.E."/>
            <person name="Altorfer M."/>
            <person name="Dessus-Babus S."/>
            <person name="Burckhardt D."/>
            <person name="Oertli M."/>
            <person name="Naumann U."/>
            <person name="Petersen F."/>
            <person name="Wong J."/>
        </authorList>
    </citation>
    <scope>NUCLEOTIDE SEQUENCE</scope>
    <source>
        <strain evidence="2">GSM-AAB239-AS_SAM_17_03QT</strain>
    </source>
</reference>
<dbReference type="GO" id="GO:0007623">
    <property type="term" value="P:circadian rhythm"/>
    <property type="evidence" value="ECO:0007669"/>
    <property type="project" value="InterPro"/>
</dbReference>
<dbReference type="GO" id="GO:0006355">
    <property type="term" value="P:regulation of DNA-templated transcription"/>
    <property type="evidence" value="ECO:0007669"/>
    <property type="project" value="InterPro"/>
</dbReference>
<feature type="region of interest" description="Disordered" evidence="1">
    <location>
        <begin position="1"/>
        <end position="74"/>
    </location>
</feature>
<evidence type="ECO:0008006" key="4">
    <source>
        <dbReference type="Google" id="ProtNLM"/>
    </source>
</evidence>
<feature type="compositionally biased region" description="Polar residues" evidence="1">
    <location>
        <begin position="584"/>
        <end position="595"/>
    </location>
</feature>
<dbReference type="AlphaFoldDB" id="A0AAX6DFU2"/>
<evidence type="ECO:0000313" key="3">
    <source>
        <dbReference type="Proteomes" id="UP001140949"/>
    </source>
</evidence>
<feature type="region of interest" description="Disordered" evidence="1">
    <location>
        <begin position="226"/>
        <end position="307"/>
    </location>
</feature>
<gene>
    <name evidence="2" type="ORF">M6B38_247300</name>
</gene>
<evidence type="ECO:0000256" key="1">
    <source>
        <dbReference type="SAM" id="MobiDB-lite"/>
    </source>
</evidence>
<feature type="compositionally biased region" description="Basic and acidic residues" evidence="1">
    <location>
        <begin position="21"/>
        <end position="33"/>
    </location>
</feature>
<protein>
    <recommendedName>
        <fullName evidence="4">Protein LNK2</fullName>
    </recommendedName>
</protein>
<dbReference type="PANTHER" id="PTHR33334">
    <property type="entry name" value="PROTEIN LNK1"/>
    <property type="match status" value="1"/>
</dbReference>
<dbReference type="InterPro" id="IPR039928">
    <property type="entry name" value="LNK"/>
</dbReference>
<keyword evidence="3" id="KW-1185">Reference proteome</keyword>
<feature type="compositionally biased region" description="Polar residues" evidence="1">
    <location>
        <begin position="50"/>
        <end position="65"/>
    </location>
</feature>
<evidence type="ECO:0000313" key="2">
    <source>
        <dbReference type="EMBL" id="KAJ6790637.1"/>
    </source>
</evidence>
<proteinExistence type="predicted"/>
<feature type="region of interest" description="Disordered" evidence="1">
    <location>
        <begin position="611"/>
        <end position="660"/>
    </location>
</feature>
<accession>A0AAX6DFU2</accession>
<feature type="compositionally biased region" description="Polar residues" evidence="1">
    <location>
        <begin position="613"/>
        <end position="631"/>
    </location>
</feature>
<feature type="region of interest" description="Disordered" evidence="1">
    <location>
        <begin position="552"/>
        <end position="595"/>
    </location>
</feature>
<name>A0AAX6DFU2_IRIPA</name>
<dbReference type="PANTHER" id="PTHR33334:SF5">
    <property type="entry name" value="PROTEIN LNK2"/>
    <property type="match status" value="1"/>
</dbReference>
<reference evidence="2" key="2">
    <citation type="submission" date="2023-04" db="EMBL/GenBank/DDBJ databases">
        <authorList>
            <person name="Bruccoleri R.E."/>
            <person name="Oakeley E.J."/>
            <person name="Faust A.-M."/>
            <person name="Dessus-Babus S."/>
            <person name="Altorfer M."/>
            <person name="Burckhardt D."/>
            <person name="Oertli M."/>
            <person name="Naumann U."/>
            <person name="Petersen F."/>
            <person name="Wong J."/>
        </authorList>
    </citation>
    <scope>NUCLEOTIDE SEQUENCE</scope>
    <source>
        <strain evidence="2">GSM-AAB239-AS_SAM_17_03QT</strain>
        <tissue evidence="2">Leaf</tissue>
    </source>
</reference>